<dbReference type="EMBL" id="UINC01008153">
    <property type="protein sequence ID" value="SVA36751.1"/>
    <property type="molecule type" value="Genomic_DNA"/>
</dbReference>
<protein>
    <submittedName>
        <fullName evidence="1">Uncharacterized protein</fullName>
    </submittedName>
</protein>
<reference evidence="1" key="1">
    <citation type="submission" date="2018-05" db="EMBL/GenBank/DDBJ databases">
        <authorList>
            <person name="Lanie J.A."/>
            <person name="Ng W.-L."/>
            <person name="Kazmierczak K.M."/>
            <person name="Andrzejewski T.M."/>
            <person name="Davidsen T.M."/>
            <person name="Wayne K.J."/>
            <person name="Tettelin H."/>
            <person name="Glass J.I."/>
            <person name="Rusch D."/>
            <person name="Podicherti R."/>
            <person name="Tsui H.-C.T."/>
            <person name="Winkler M.E."/>
        </authorList>
    </citation>
    <scope>NUCLEOTIDE SEQUENCE</scope>
</reference>
<gene>
    <name evidence="1" type="ORF">METZ01_LOCUS89605</name>
</gene>
<dbReference type="AlphaFoldDB" id="A0A381V9Q5"/>
<evidence type="ECO:0000313" key="1">
    <source>
        <dbReference type="EMBL" id="SVA36751.1"/>
    </source>
</evidence>
<accession>A0A381V9Q5</accession>
<organism evidence="1">
    <name type="scientific">marine metagenome</name>
    <dbReference type="NCBI Taxonomy" id="408172"/>
    <lineage>
        <taxon>unclassified sequences</taxon>
        <taxon>metagenomes</taxon>
        <taxon>ecological metagenomes</taxon>
    </lineage>
</organism>
<proteinExistence type="predicted"/>
<sequence>MPEEEKKNIKFKNDHPYMKRLDEVLKQYSVVKVADDNGAHHGEDYEEMKQVILDALFTSYLGQTIRK</sequence>
<name>A0A381V9Q5_9ZZZZ</name>